<keyword evidence="6 9" id="KW-0862">Zinc</keyword>
<comment type="pathway">
    <text evidence="1 9">Cofactor biosynthesis; riboflavin biosynthesis; 5-amino-6-(D-ribitylamino)uracil from GTP: step 1/4.</text>
</comment>
<keyword evidence="4 9" id="KW-0547">Nucleotide-binding</keyword>
<reference evidence="11 12" key="1">
    <citation type="submission" date="2024-01" db="EMBL/GenBank/DDBJ databases">
        <title>Multi-omics insights into the function and evolution of sodium benzoate biodegradation pathways in Benzoatithermus flavus gen. nov., sp. nov. from hot spring.</title>
        <authorList>
            <person name="Hu C.-J."/>
            <person name="Li W.-J."/>
        </authorList>
    </citation>
    <scope>NUCLEOTIDE SEQUENCE [LARGE SCALE GENOMIC DNA]</scope>
    <source>
        <strain evidence="11 12">SYSU G07066</strain>
    </source>
</reference>
<dbReference type="Proteomes" id="UP001375743">
    <property type="component" value="Unassembled WGS sequence"/>
</dbReference>
<dbReference type="EMBL" id="JBBLZC010000023">
    <property type="protein sequence ID" value="MEK0085208.1"/>
    <property type="molecule type" value="Genomic_DNA"/>
</dbReference>
<evidence type="ECO:0000256" key="2">
    <source>
        <dbReference type="ARBA" id="ARBA00022619"/>
    </source>
</evidence>
<sequence length="388" mass="41423">MEVTAEPKPTAPLLAVQHAARMLRIGGLVRIENGSEVGYAIAAEAAMSECDHAFLASMPHGGTLVLTGQRLAALGLPIDPRAIYELPLARAPRTPGLIAMLADPTAPVDDAAIRLEGIERSSRPTALAVIELCKLAGLLPAAILAPEGIDLPVNIDSTGVPLEAITGYRRLSASTLRPVSEARVPLADAENARIVSFRPADGGPEQYAILVGEPEREAAPLTRLHSECFTGDFLGSLRCDCGDQLRGAIRRMAHEGAGVLLYLAQEGRGIGLANKLRAYMLQDSGLDTVDANHHLGFENDERDFWAAAAMLRQLGIGRVRLLTNNPAKIAQLQQYGIEIAGRVPHIFEANAHNRGYLLTKALKSGHMLAVDELQQPKKSPNGARLSVV</sequence>
<evidence type="ECO:0000256" key="3">
    <source>
        <dbReference type="ARBA" id="ARBA00022723"/>
    </source>
</evidence>
<keyword evidence="12" id="KW-1185">Reference proteome</keyword>
<accession>A0ABU8XVI6</accession>
<dbReference type="CDD" id="cd00641">
    <property type="entry name" value="GTP_cyclohydro2"/>
    <property type="match status" value="1"/>
</dbReference>
<evidence type="ECO:0000256" key="6">
    <source>
        <dbReference type="ARBA" id="ARBA00022833"/>
    </source>
</evidence>
<evidence type="ECO:0000256" key="7">
    <source>
        <dbReference type="ARBA" id="ARBA00023134"/>
    </source>
</evidence>
<keyword evidence="2 9" id="KW-0686">Riboflavin biosynthesis</keyword>
<gene>
    <name evidence="9 11" type="primary">ribA</name>
    <name evidence="11" type="ORF">U1T56_18810</name>
</gene>
<keyword evidence="3 9" id="KW-0479">Metal-binding</keyword>
<evidence type="ECO:0000313" key="11">
    <source>
        <dbReference type="EMBL" id="MEK0085208.1"/>
    </source>
</evidence>
<dbReference type="NCBIfam" id="NF001591">
    <property type="entry name" value="PRK00393.1"/>
    <property type="match status" value="1"/>
</dbReference>
<evidence type="ECO:0000256" key="8">
    <source>
        <dbReference type="ARBA" id="ARBA00049295"/>
    </source>
</evidence>
<feature type="binding site" evidence="9">
    <location>
        <position position="244"/>
    </location>
    <ligand>
        <name>GTP</name>
        <dbReference type="ChEBI" id="CHEBI:37565"/>
    </ligand>
</feature>
<name>A0ABU8XVI6_9PROT</name>
<feature type="domain" description="GTP cyclohydrolase II" evidence="10">
    <location>
        <begin position="180"/>
        <end position="344"/>
    </location>
</feature>
<dbReference type="Gene3D" id="3.40.50.10990">
    <property type="entry name" value="GTP cyclohydrolase II"/>
    <property type="match status" value="1"/>
</dbReference>
<evidence type="ECO:0000313" key="12">
    <source>
        <dbReference type="Proteomes" id="UP001375743"/>
    </source>
</evidence>
<dbReference type="PANTHER" id="PTHR21327">
    <property type="entry name" value="GTP CYCLOHYDROLASE II-RELATED"/>
    <property type="match status" value="1"/>
</dbReference>
<keyword evidence="5 9" id="KW-0378">Hydrolase</keyword>
<evidence type="ECO:0000256" key="4">
    <source>
        <dbReference type="ARBA" id="ARBA00022741"/>
    </source>
</evidence>
<dbReference type="InterPro" id="IPR000926">
    <property type="entry name" value="RibA"/>
</dbReference>
<dbReference type="HAMAP" id="MF_00179">
    <property type="entry name" value="RibA"/>
    <property type="match status" value="1"/>
</dbReference>
<dbReference type="PANTHER" id="PTHR21327:SF18">
    <property type="entry name" value="3,4-DIHYDROXY-2-BUTANONE 4-PHOSPHATE SYNTHASE"/>
    <property type="match status" value="1"/>
</dbReference>
<dbReference type="GO" id="GO:0003935">
    <property type="term" value="F:GTP cyclohydrolase II activity"/>
    <property type="evidence" value="ECO:0007669"/>
    <property type="project" value="UniProtKB-EC"/>
</dbReference>
<dbReference type="Pfam" id="PF00925">
    <property type="entry name" value="GTP_cyclohydro2"/>
    <property type="match status" value="1"/>
</dbReference>
<protein>
    <recommendedName>
        <fullName evidence="9">GTP cyclohydrolase-2</fullName>
        <ecNumber evidence="9">3.5.4.25</ecNumber>
    </recommendedName>
    <alternativeName>
        <fullName evidence="9">GTP cyclohydrolase II</fullName>
    </alternativeName>
</protein>
<proteinExistence type="inferred from homology"/>
<organism evidence="11 12">
    <name type="scientific">Benzoatithermus flavus</name>
    <dbReference type="NCBI Taxonomy" id="3108223"/>
    <lineage>
        <taxon>Bacteria</taxon>
        <taxon>Pseudomonadati</taxon>
        <taxon>Pseudomonadota</taxon>
        <taxon>Alphaproteobacteria</taxon>
        <taxon>Geminicoccales</taxon>
        <taxon>Geminicoccaceae</taxon>
        <taxon>Benzoatithermus</taxon>
    </lineage>
</organism>
<feature type="binding site" evidence="9">
    <location>
        <position position="328"/>
    </location>
    <ligand>
        <name>GTP</name>
        <dbReference type="ChEBI" id="CHEBI:37565"/>
    </ligand>
</feature>
<dbReference type="EC" id="3.5.4.25" evidence="9"/>
<comment type="similarity">
    <text evidence="9">Belongs to the GTP cyclohydrolase II family.</text>
</comment>
<feature type="binding site" evidence="9">
    <location>
        <begin position="223"/>
        <end position="227"/>
    </location>
    <ligand>
        <name>GTP</name>
        <dbReference type="ChEBI" id="CHEBI:37565"/>
    </ligand>
</feature>
<dbReference type="NCBIfam" id="TIGR00505">
    <property type="entry name" value="ribA"/>
    <property type="match status" value="1"/>
</dbReference>
<comment type="cofactor">
    <cofactor evidence="9">
        <name>Zn(2+)</name>
        <dbReference type="ChEBI" id="CHEBI:29105"/>
    </cofactor>
    <text evidence="9">Binds 1 zinc ion per subunit.</text>
</comment>
<dbReference type="InterPro" id="IPR032677">
    <property type="entry name" value="GTP_cyclohydro_II"/>
</dbReference>
<feature type="active site" description="Proton acceptor" evidence="9">
    <location>
        <position position="300"/>
    </location>
</feature>
<feature type="binding site" evidence="9">
    <location>
        <position position="228"/>
    </location>
    <ligand>
        <name>Zn(2+)</name>
        <dbReference type="ChEBI" id="CHEBI:29105"/>
        <note>catalytic</note>
    </ligand>
</feature>
<comment type="caution">
    <text evidence="11">The sequence shown here is derived from an EMBL/GenBank/DDBJ whole genome shotgun (WGS) entry which is preliminary data.</text>
</comment>
<evidence type="ECO:0000256" key="1">
    <source>
        <dbReference type="ARBA" id="ARBA00004853"/>
    </source>
</evidence>
<feature type="binding site" evidence="9">
    <location>
        <position position="241"/>
    </location>
    <ligand>
        <name>Zn(2+)</name>
        <dbReference type="ChEBI" id="CHEBI:29105"/>
        <note>catalytic</note>
    </ligand>
</feature>
<feature type="active site" description="Nucleophile" evidence="9">
    <location>
        <position position="302"/>
    </location>
</feature>
<dbReference type="RefSeq" id="WP_418161057.1">
    <property type="nucleotide sequence ID" value="NZ_JBBLZC010000023.1"/>
</dbReference>
<comment type="catalytic activity">
    <reaction evidence="8 9">
        <text>GTP + 4 H2O = 2,5-diamino-6-hydroxy-4-(5-phosphoribosylamino)-pyrimidine + formate + 2 phosphate + 3 H(+)</text>
        <dbReference type="Rhea" id="RHEA:23704"/>
        <dbReference type="ChEBI" id="CHEBI:15377"/>
        <dbReference type="ChEBI" id="CHEBI:15378"/>
        <dbReference type="ChEBI" id="CHEBI:15740"/>
        <dbReference type="ChEBI" id="CHEBI:37565"/>
        <dbReference type="ChEBI" id="CHEBI:43474"/>
        <dbReference type="ChEBI" id="CHEBI:58614"/>
        <dbReference type="EC" id="3.5.4.25"/>
    </reaction>
</comment>
<feature type="binding site" evidence="9">
    <location>
        <position position="323"/>
    </location>
    <ligand>
        <name>GTP</name>
        <dbReference type="ChEBI" id="CHEBI:37565"/>
    </ligand>
</feature>
<evidence type="ECO:0000256" key="5">
    <source>
        <dbReference type="ARBA" id="ARBA00022801"/>
    </source>
</evidence>
<dbReference type="SUPFAM" id="SSF142695">
    <property type="entry name" value="RibA-like"/>
    <property type="match status" value="1"/>
</dbReference>
<feature type="binding site" evidence="9">
    <location>
        <position position="288"/>
    </location>
    <ligand>
        <name>GTP</name>
        <dbReference type="ChEBI" id="CHEBI:37565"/>
    </ligand>
</feature>
<evidence type="ECO:0000259" key="10">
    <source>
        <dbReference type="Pfam" id="PF00925"/>
    </source>
</evidence>
<comment type="function">
    <text evidence="9">Catalyzes the conversion of GTP to 2,5-diamino-6-ribosylamino-4(3H)-pyrimidinone 5'-phosphate (DARP), formate and pyrophosphate.</text>
</comment>
<feature type="binding site" evidence="9">
    <location>
        <position position="239"/>
    </location>
    <ligand>
        <name>Zn(2+)</name>
        <dbReference type="ChEBI" id="CHEBI:29105"/>
        <note>catalytic</note>
    </ligand>
</feature>
<dbReference type="InterPro" id="IPR036144">
    <property type="entry name" value="RibA-like_sf"/>
</dbReference>
<keyword evidence="7 9" id="KW-0342">GTP-binding</keyword>
<feature type="binding site" evidence="9">
    <location>
        <begin position="266"/>
        <end position="268"/>
    </location>
    <ligand>
        <name>GTP</name>
        <dbReference type="ChEBI" id="CHEBI:37565"/>
    </ligand>
</feature>
<evidence type="ECO:0000256" key="9">
    <source>
        <dbReference type="HAMAP-Rule" id="MF_00179"/>
    </source>
</evidence>